<evidence type="ECO:0000313" key="2">
    <source>
        <dbReference type="EMBL" id="MDN4505564.1"/>
    </source>
</evidence>
<protein>
    <recommendedName>
        <fullName evidence="4">DUF2470 domain-containing protein</fullName>
    </recommendedName>
</protein>
<name>A0ABT8GZC4_9ACTN</name>
<evidence type="ECO:0008006" key="4">
    <source>
        <dbReference type="Google" id="ProtNLM"/>
    </source>
</evidence>
<evidence type="ECO:0000313" key="3">
    <source>
        <dbReference type="Proteomes" id="UP001172702"/>
    </source>
</evidence>
<feature type="compositionally biased region" description="Gly residues" evidence="1">
    <location>
        <begin position="107"/>
        <end position="119"/>
    </location>
</feature>
<dbReference type="InterPro" id="IPR037119">
    <property type="entry name" value="Haem_oxidase_HugZ-like_sf"/>
</dbReference>
<reference evidence="2 3" key="1">
    <citation type="submission" date="2023-07" db="EMBL/GenBank/DDBJ databases">
        <title>Strategy for survival of the halotoleranting strain Dietzia MX2 from the Yakshinskoe mineral salts deposit.</title>
        <authorList>
            <person name="Kharitonova M.A."/>
            <person name="Kupriyanova-Ashina F.G."/>
            <person name="Shakirov T.R."/>
            <person name="Vafina M.S."/>
            <person name="Ilinskaya O.N."/>
        </authorList>
    </citation>
    <scope>NUCLEOTIDE SEQUENCE [LARGE SCALE GENOMIC DNA]</scope>
    <source>
        <strain evidence="2 3">MX2</strain>
    </source>
</reference>
<dbReference type="EMBL" id="JAUHTB010000005">
    <property type="protein sequence ID" value="MDN4505564.1"/>
    <property type="molecule type" value="Genomic_DNA"/>
</dbReference>
<accession>A0ABT8GZC4</accession>
<gene>
    <name evidence="2" type="ORF">QYF62_05815</name>
</gene>
<evidence type="ECO:0000256" key="1">
    <source>
        <dbReference type="SAM" id="MobiDB-lite"/>
    </source>
</evidence>
<dbReference type="RefSeq" id="WP_283466916.1">
    <property type="nucleotide sequence ID" value="NZ_JAUHTB010000005.1"/>
</dbReference>
<dbReference type="Gene3D" id="3.20.180.10">
    <property type="entry name" value="PNP-oxidase-like"/>
    <property type="match status" value="1"/>
</dbReference>
<dbReference type="Proteomes" id="UP001172702">
    <property type="component" value="Unassembled WGS sequence"/>
</dbReference>
<proteinExistence type="predicted"/>
<sequence length="283" mass="28991">MVDVHEAMERPIAERVRTVLARGAAGAIEAGMLRRPLRSARVRDDGVIVLVVDVGGMSREAGDVDRVAAAGATATVEIVDTVCTGRCRGSEPRPSFALDGRPASCGAGRGGAGGGGRAAGGDDDDCAVARGVVTLSGIVTASSPARRRRLVTADGGGTGPNSEGGSLRLSELQPLEITYLTADGVHVVPRASLAAAAVDPIGVDEQVWLHRLAADTGLASRLALRAGRQIAGTDPRIVAIDRYGVDLRIGSTGGGFRDLVRLPFAQVCADSDDVLAQLSALTR</sequence>
<keyword evidence="3" id="KW-1185">Reference proteome</keyword>
<organism evidence="2 3">
    <name type="scientific">Dietzia maris</name>
    <dbReference type="NCBI Taxonomy" id="37915"/>
    <lineage>
        <taxon>Bacteria</taxon>
        <taxon>Bacillati</taxon>
        <taxon>Actinomycetota</taxon>
        <taxon>Actinomycetes</taxon>
        <taxon>Mycobacteriales</taxon>
        <taxon>Dietziaceae</taxon>
        <taxon>Dietzia</taxon>
    </lineage>
</organism>
<comment type="caution">
    <text evidence="2">The sequence shown here is derived from an EMBL/GenBank/DDBJ whole genome shotgun (WGS) entry which is preliminary data.</text>
</comment>
<feature type="region of interest" description="Disordered" evidence="1">
    <location>
        <begin position="91"/>
        <end position="120"/>
    </location>
</feature>
<dbReference type="SUPFAM" id="SSF50475">
    <property type="entry name" value="FMN-binding split barrel"/>
    <property type="match status" value="1"/>
</dbReference>